<protein>
    <submittedName>
        <fullName evidence="1">DUF2589 domain-containing protein</fullName>
    </submittedName>
</protein>
<dbReference type="EMBL" id="WDED01000018">
    <property type="protein sequence ID" value="KAB6147078.1"/>
    <property type="molecule type" value="Genomic_DNA"/>
</dbReference>
<dbReference type="RefSeq" id="WP_151934848.1">
    <property type="nucleotide sequence ID" value="NZ_WDED01000018.1"/>
</dbReference>
<name>A0A7J5PVV2_9BACE</name>
<proteinExistence type="predicted"/>
<organism evidence="1 2">
    <name type="scientific">Bacteroides xylanisolvens</name>
    <dbReference type="NCBI Taxonomy" id="371601"/>
    <lineage>
        <taxon>Bacteria</taxon>
        <taxon>Pseudomonadati</taxon>
        <taxon>Bacteroidota</taxon>
        <taxon>Bacteroidia</taxon>
        <taxon>Bacteroidales</taxon>
        <taxon>Bacteroidaceae</taxon>
        <taxon>Bacteroides</taxon>
    </lineage>
</organism>
<reference evidence="1 2" key="1">
    <citation type="journal article" date="2019" name="Nat. Med.">
        <title>A library of human gut bacterial isolates paired with longitudinal multiomics data enables mechanistic microbiome research.</title>
        <authorList>
            <person name="Poyet M."/>
            <person name="Groussin M."/>
            <person name="Gibbons S.M."/>
            <person name="Avila-Pacheco J."/>
            <person name="Jiang X."/>
            <person name="Kearney S.M."/>
            <person name="Perrotta A.R."/>
            <person name="Berdy B."/>
            <person name="Zhao S."/>
            <person name="Lieberman T.D."/>
            <person name="Swanson P.K."/>
            <person name="Smith M."/>
            <person name="Roesemann S."/>
            <person name="Alexander J.E."/>
            <person name="Rich S.A."/>
            <person name="Livny J."/>
            <person name="Vlamakis H."/>
            <person name="Clish C."/>
            <person name="Bullock K."/>
            <person name="Deik A."/>
            <person name="Scott J."/>
            <person name="Pierce K.A."/>
            <person name="Xavier R.J."/>
            <person name="Alm E.J."/>
        </authorList>
    </citation>
    <scope>NUCLEOTIDE SEQUENCE [LARGE SCALE GENOMIC DNA]</scope>
    <source>
        <strain evidence="1 2">BIOML-A58</strain>
    </source>
</reference>
<dbReference type="Pfam" id="PF11655">
    <property type="entry name" value="DUF2589"/>
    <property type="match status" value="1"/>
</dbReference>
<sequence length="202" mass="22404">MGDNTKKISSQVMELKDLISGPLIATVEADSASSRQYLDYLFEIGFESYNKETGEVGKLRTLTFNFMQSSHKGQIRQKVSIPLLSLVPLPLLQVKEADFDFEIQIIDAVKDEAEKTFSLKTGEVQQDGTDDKKMKLRVSIAPSIGEGTAKTTLQQGLTANMKVKVRMQQADLPGGLANLLHLTANNMTVEEEENNDNNNRQP</sequence>
<evidence type="ECO:0000313" key="2">
    <source>
        <dbReference type="Proteomes" id="UP000434604"/>
    </source>
</evidence>
<dbReference type="AlphaFoldDB" id="A0A7J5PVV2"/>
<accession>A0A7J5PVV2</accession>
<dbReference type="Proteomes" id="UP000434604">
    <property type="component" value="Unassembled WGS sequence"/>
</dbReference>
<gene>
    <name evidence="1" type="ORF">GA398_12990</name>
</gene>
<comment type="caution">
    <text evidence="1">The sequence shown here is derived from an EMBL/GenBank/DDBJ whole genome shotgun (WGS) entry which is preliminary data.</text>
</comment>
<dbReference type="InterPro" id="IPR024510">
    <property type="entry name" value="DUF2589"/>
</dbReference>
<evidence type="ECO:0000313" key="1">
    <source>
        <dbReference type="EMBL" id="KAB6147078.1"/>
    </source>
</evidence>